<sequence>MTYDSIIIGAGLSGLAAGIRLAYYGKQVCILERHTTIGGLNSFYRLRGRNHDVGLHAVTNYSPPGGKRGPLNKILRQLRFQWDDFDLSPQCGSSVVFPGHTLRFNNQFDYFEAQIAEQFPSQIDGFRRLVADIDSHNIGDLGQTWISARKRMAEQISDPLLINMLLCPLMFYGSPSEHDMDFNQFVIMFRSIYQEGFARPYKGVRLILKNLVRKFKELGGELKLRAGVQQLLTDGQHVNGVMLDDGQILQAKNVLSSAGSAETLKLCGADVTTDDRFTPGEISFVETISVLDQQPAEFGHEETIVFYNESEDFYYEQSKDPVDVRSGIICSPNNFEYDQPLEEGSIRITALANPDYWMNLPEDKYVAEKKYWYDQILESSMRYIPDFRPHVIDVDTFTPRTIKKFTGHINGCVYGAPQKILDGTTSFDNLFLCGTDQGFLGIIGSMLSGISIANLHLLNAK</sequence>
<gene>
    <name evidence="3" type="primary">crtP</name>
    <name evidence="3" type="ORF">HG66A1_39390</name>
</gene>
<dbReference type="AlphaFoldDB" id="A0A517PRY2"/>
<dbReference type="Gene3D" id="3.50.50.60">
    <property type="entry name" value="FAD/NAD(P)-binding domain"/>
    <property type="match status" value="2"/>
</dbReference>
<dbReference type="OrthoDB" id="9814556at2"/>
<dbReference type="Pfam" id="PF13450">
    <property type="entry name" value="NAD_binding_8"/>
    <property type="match status" value="1"/>
</dbReference>
<keyword evidence="2 3" id="KW-0560">Oxidoreductase</keyword>
<evidence type="ECO:0000313" key="3">
    <source>
        <dbReference type="EMBL" id="QDT22132.1"/>
    </source>
</evidence>
<proteinExistence type="inferred from homology"/>
<name>A0A517PRY2_9PLAN</name>
<dbReference type="RefSeq" id="WP_145187513.1">
    <property type="nucleotide sequence ID" value="NZ_CP036266.1"/>
</dbReference>
<dbReference type="InterPro" id="IPR036188">
    <property type="entry name" value="FAD/NAD-bd_sf"/>
</dbReference>
<evidence type="ECO:0000256" key="1">
    <source>
        <dbReference type="ARBA" id="ARBA00006046"/>
    </source>
</evidence>
<dbReference type="EMBL" id="CP036266">
    <property type="protein sequence ID" value="QDT22132.1"/>
    <property type="molecule type" value="Genomic_DNA"/>
</dbReference>
<dbReference type="SUPFAM" id="SSF51905">
    <property type="entry name" value="FAD/NAD(P)-binding domain"/>
    <property type="match status" value="1"/>
</dbReference>
<accession>A0A517PRY2</accession>
<organism evidence="3 4">
    <name type="scientific">Gimesia chilikensis</name>
    <dbReference type="NCBI Taxonomy" id="2605989"/>
    <lineage>
        <taxon>Bacteria</taxon>
        <taxon>Pseudomonadati</taxon>
        <taxon>Planctomycetota</taxon>
        <taxon>Planctomycetia</taxon>
        <taxon>Planctomycetales</taxon>
        <taxon>Planctomycetaceae</taxon>
        <taxon>Gimesia</taxon>
    </lineage>
</organism>
<evidence type="ECO:0000313" key="4">
    <source>
        <dbReference type="Proteomes" id="UP000320421"/>
    </source>
</evidence>
<comment type="similarity">
    <text evidence="1">Belongs to the carotenoid/retinoid oxidoreductase family.</text>
</comment>
<protein>
    <submittedName>
        <fullName evidence="3">Diapolycopene oxygenase</fullName>
        <ecNumber evidence="3">1.14.99.44</ecNumber>
    </submittedName>
</protein>
<dbReference type="PANTHER" id="PTHR43734">
    <property type="entry name" value="PHYTOENE DESATURASE"/>
    <property type="match status" value="1"/>
</dbReference>
<reference evidence="3 4" key="1">
    <citation type="submission" date="2019-02" db="EMBL/GenBank/DDBJ databases">
        <title>Deep-cultivation of Planctomycetes and their phenomic and genomic characterization uncovers novel biology.</title>
        <authorList>
            <person name="Wiegand S."/>
            <person name="Jogler M."/>
            <person name="Boedeker C."/>
            <person name="Pinto D."/>
            <person name="Vollmers J."/>
            <person name="Rivas-Marin E."/>
            <person name="Kohn T."/>
            <person name="Peeters S.H."/>
            <person name="Heuer A."/>
            <person name="Rast P."/>
            <person name="Oberbeckmann S."/>
            <person name="Bunk B."/>
            <person name="Jeske O."/>
            <person name="Meyerdierks A."/>
            <person name="Storesund J.E."/>
            <person name="Kallscheuer N."/>
            <person name="Luecker S."/>
            <person name="Lage O.M."/>
            <person name="Pohl T."/>
            <person name="Merkel B.J."/>
            <person name="Hornburger P."/>
            <person name="Mueller R.-W."/>
            <person name="Bruemmer F."/>
            <person name="Labrenz M."/>
            <person name="Spormann A.M."/>
            <person name="Op den Camp H."/>
            <person name="Overmann J."/>
            <person name="Amann R."/>
            <person name="Jetten M.S.M."/>
            <person name="Mascher T."/>
            <person name="Medema M.H."/>
            <person name="Devos D.P."/>
            <person name="Kaster A.-K."/>
            <person name="Ovreas L."/>
            <person name="Rohde M."/>
            <person name="Galperin M.Y."/>
            <person name="Jogler C."/>
        </authorList>
    </citation>
    <scope>NUCLEOTIDE SEQUENCE [LARGE SCALE GENOMIC DNA]</scope>
    <source>
        <strain evidence="3 4">HG66A1</strain>
    </source>
</reference>
<dbReference type="PANTHER" id="PTHR43734:SF7">
    <property type="entry name" value="4,4'-DIAPONEUROSPORENE OXYGENASE"/>
    <property type="match status" value="1"/>
</dbReference>
<dbReference type="EC" id="1.14.99.44" evidence="3"/>
<dbReference type="GO" id="GO:0016491">
    <property type="term" value="F:oxidoreductase activity"/>
    <property type="evidence" value="ECO:0007669"/>
    <property type="project" value="UniProtKB-KW"/>
</dbReference>
<keyword evidence="4" id="KW-1185">Reference proteome</keyword>
<evidence type="ECO:0000256" key="2">
    <source>
        <dbReference type="ARBA" id="ARBA00023002"/>
    </source>
</evidence>
<dbReference type="Proteomes" id="UP000320421">
    <property type="component" value="Chromosome"/>
</dbReference>